<dbReference type="EMBL" id="CM010717">
    <property type="protein sequence ID" value="RZC54233.1"/>
    <property type="molecule type" value="Genomic_DNA"/>
</dbReference>
<dbReference type="Proteomes" id="UP000316621">
    <property type="component" value="Chromosome 3"/>
</dbReference>
<keyword evidence="3" id="KW-1185">Reference proteome</keyword>
<dbReference type="PANTHER" id="PTHR31197">
    <property type="entry name" value="OS01G0612600 PROTEIN"/>
    <property type="match status" value="1"/>
</dbReference>
<gene>
    <name evidence="2" type="ORF">C5167_013085</name>
</gene>
<feature type="compositionally biased region" description="Basic residues" evidence="1">
    <location>
        <begin position="349"/>
        <end position="358"/>
    </location>
</feature>
<dbReference type="Gene3D" id="3.30.40.10">
    <property type="entry name" value="Zinc/RING finger domain, C3HC4 (zinc finger)"/>
    <property type="match status" value="1"/>
</dbReference>
<dbReference type="OMA" id="IERNSHH"/>
<sequence length="364" mass="41489">MTTGTRAGTRLTKRRLLSRQDKSTPYPCWEVSDKDVRHPKKKHHKAIAQKKDWEDATCSVCLEYPHNAVLLLCSSHDKGCRPYMCATSYRYSNCLDQFEKAYAKLLSDEENLRSTGAEKSAAAELAACPLCRGQVKGWTVVEPAREYLNAKKRSCMQENCSFVGAYKELRKHVRREHPCARPREVDPALEQKWRRLENERERDDVMSTIRSSMPGSMVFGDYVIERNSHHNFDAMDEDDDDDEDADDDDVGSFDLGLEDNNFLNVFFLLHAIGPAGNHSLNTRLRRQERHRSLLDGERVGRGGGIGNLIAAGSGGEVEAAAVSEDDEDDDDDVSTHVQRRGRVLLNRSERRRRRRSQRRSTDMT</sequence>
<dbReference type="AlphaFoldDB" id="A0A4Y7IZB8"/>
<dbReference type="InterPro" id="IPR012866">
    <property type="entry name" value="DUF1644"/>
</dbReference>
<protein>
    <submittedName>
        <fullName evidence="2">Uncharacterized protein</fullName>
    </submittedName>
</protein>
<name>A0A4Y7IZB8_PAPSO</name>
<proteinExistence type="predicted"/>
<feature type="compositionally biased region" description="Acidic residues" evidence="1">
    <location>
        <begin position="323"/>
        <end position="332"/>
    </location>
</feature>
<dbReference type="PANTHER" id="PTHR31197:SF12">
    <property type="entry name" value="OS02G0770600 PROTEIN"/>
    <property type="match status" value="1"/>
</dbReference>
<evidence type="ECO:0000256" key="1">
    <source>
        <dbReference type="SAM" id="MobiDB-lite"/>
    </source>
</evidence>
<dbReference type="OrthoDB" id="1921166at2759"/>
<feature type="compositionally biased region" description="Acidic residues" evidence="1">
    <location>
        <begin position="234"/>
        <end position="251"/>
    </location>
</feature>
<feature type="region of interest" description="Disordered" evidence="1">
    <location>
        <begin position="232"/>
        <end position="251"/>
    </location>
</feature>
<dbReference type="InterPro" id="IPR013083">
    <property type="entry name" value="Znf_RING/FYVE/PHD"/>
</dbReference>
<reference evidence="2 3" key="1">
    <citation type="journal article" date="2018" name="Science">
        <title>The opium poppy genome and morphinan production.</title>
        <authorList>
            <person name="Guo L."/>
            <person name="Winzer T."/>
            <person name="Yang X."/>
            <person name="Li Y."/>
            <person name="Ning Z."/>
            <person name="He Z."/>
            <person name="Teodor R."/>
            <person name="Lu Y."/>
            <person name="Bowser T.A."/>
            <person name="Graham I.A."/>
            <person name="Ye K."/>
        </authorList>
    </citation>
    <scope>NUCLEOTIDE SEQUENCE [LARGE SCALE GENOMIC DNA]</scope>
    <source>
        <strain evidence="3">cv. HN1</strain>
        <tissue evidence="2">Leaves</tissue>
    </source>
</reference>
<dbReference type="Pfam" id="PF07800">
    <property type="entry name" value="DUF1644"/>
    <property type="match status" value="1"/>
</dbReference>
<dbReference type="Gramene" id="RZC54233">
    <property type="protein sequence ID" value="RZC54233"/>
    <property type="gene ID" value="C5167_013085"/>
</dbReference>
<accession>A0A4Y7IZB8</accession>
<feature type="region of interest" description="Disordered" evidence="1">
    <location>
        <begin position="320"/>
        <end position="364"/>
    </location>
</feature>
<evidence type="ECO:0000313" key="3">
    <source>
        <dbReference type="Proteomes" id="UP000316621"/>
    </source>
</evidence>
<organism evidence="2 3">
    <name type="scientific">Papaver somniferum</name>
    <name type="common">Opium poppy</name>
    <dbReference type="NCBI Taxonomy" id="3469"/>
    <lineage>
        <taxon>Eukaryota</taxon>
        <taxon>Viridiplantae</taxon>
        <taxon>Streptophyta</taxon>
        <taxon>Embryophyta</taxon>
        <taxon>Tracheophyta</taxon>
        <taxon>Spermatophyta</taxon>
        <taxon>Magnoliopsida</taxon>
        <taxon>Ranunculales</taxon>
        <taxon>Papaveraceae</taxon>
        <taxon>Papaveroideae</taxon>
        <taxon>Papaver</taxon>
    </lineage>
</organism>
<evidence type="ECO:0000313" key="2">
    <source>
        <dbReference type="EMBL" id="RZC54233.1"/>
    </source>
</evidence>